<dbReference type="InterPro" id="IPR035919">
    <property type="entry name" value="EAL_sf"/>
</dbReference>
<dbReference type="eggNOG" id="COG3434">
    <property type="taxonomic scope" value="Bacteria"/>
</dbReference>
<dbReference type="PROSITE" id="PS51833">
    <property type="entry name" value="HDOD"/>
    <property type="match status" value="1"/>
</dbReference>
<evidence type="ECO:0000313" key="2">
    <source>
        <dbReference type="EMBL" id="EFI33631.1"/>
    </source>
</evidence>
<dbReference type="Gene3D" id="1.10.3210.10">
    <property type="entry name" value="Hypothetical protein af1432"/>
    <property type="match status" value="1"/>
</dbReference>
<keyword evidence="3" id="KW-1185">Reference proteome</keyword>
<evidence type="ECO:0000259" key="1">
    <source>
        <dbReference type="PROSITE" id="PS51833"/>
    </source>
</evidence>
<dbReference type="Pfam" id="PF08668">
    <property type="entry name" value="HDOD"/>
    <property type="match status" value="1"/>
</dbReference>
<dbReference type="PANTHER" id="PTHR33525:SF4">
    <property type="entry name" value="CYCLIC DI-GMP PHOSPHODIESTERASE CDGJ"/>
    <property type="match status" value="1"/>
</dbReference>
<dbReference type="InterPro" id="IPR052340">
    <property type="entry name" value="RNase_Y/CdgJ"/>
</dbReference>
<proteinExistence type="predicted"/>
<dbReference type="Proteomes" id="UP000005496">
    <property type="component" value="Unassembled WGS sequence"/>
</dbReference>
<dbReference type="PIRSF" id="PIRSF003180">
    <property type="entry name" value="DiGMPpdiest_YuxH"/>
    <property type="match status" value="1"/>
</dbReference>
<organism evidence="2 3">
    <name type="scientific">Desulfonatronospira thiodismutans ASO3-1</name>
    <dbReference type="NCBI Taxonomy" id="555779"/>
    <lineage>
        <taxon>Bacteria</taxon>
        <taxon>Pseudomonadati</taxon>
        <taxon>Thermodesulfobacteriota</taxon>
        <taxon>Desulfovibrionia</taxon>
        <taxon>Desulfovibrionales</taxon>
        <taxon>Desulfonatronovibrionaceae</taxon>
        <taxon>Desulfonatronospira</taxon>
    </lineage>
</organism>
<comment type="caution">
    <text evidence="2">The sequence shown here is derived from an EMBL/GenBank/DDBJ whole genome shotgun (WGS) entry which is preliminary data.</text>
</comment>
<feature type="domain" description="HDOD" evidence="1">
    <location>
        <begin position="214"/>
        <end position="403"/>
    </location>
</feature>
<name>D6SSG5_9BACT</name>
<dbReference type="InterPro" id="IPR013976">
    <property type="entry name" value="HDOD"/>
</dbReference>
<dbReference type="SUPFAM" id="SSF109604">
    <property type="entry name" value="HD-domain/PDEase-like"/>
    <property type="match status" value="1"/>
</dbReference>
<accession>D6SSG5</accession>
<dbReference type="AlphaFoldDB" id="D6SSG5"/>
<sequence>MIQDSRQVNSDEGTGPDNVYVARQPVFDREMNIWGYELLFREGAGSQSAAFQDGDLATSRVIADGFGLATEWLRENQRVLINYPASMLLGGSPRALPPETAVVEILETVRPDREILEICIQLKEEGYSLALDDFVGSPGYEPLLELADLVKVDVLGMHRDELERIVNDLQRHKCLLLAEKVEDLEMFDCCRELGFSYFQGFFFSRPQLVSGKKLSSSRISKVNLLQELGRPDLDFTRISEIIKGDVSLSYRLLRYINSPGMGLAYDVKSISQAVTMLGQRRIAAWLRVLVLADMDPSPRARELLFFCLQRAWFLEAVCDRGEAVCMESDSMFLLGLFSSLDALLAQPMEEIVQKISLDERLRDVLMGRNPEMQAWLDLAMAGERGQWDIVERTLKHLGVSREDAARIQNQATARARQFLDLV</sequence>
<gene>
    <name evidence="2" type="ORF">Dthio_PD0966</name>
</gene>
<dbReference type="InterPro" id="IPR001633">
    <property type="entry name" value="EAL_dom"/>
</dbReference>
<dbReference type="SMART" id="SM00052">
    <property type="entry name" value="EAL"/>
    <property type="match status" value="1"/>
</dbReference>
<reference evidence="2" key="1">
    <citation type="submission" date="2010-05" db="EMBL/GenBank/DDBJ databases">
        <title>The draft genome of Desulfonatronospira thiodismutans ASO3-1.</title>
        <authorList>
            <consortium name="US DOE Joint Genome Institute (JGI-PGF)"/>
            <person name="Lucas S."/>
            <person name="Copeland A."/>
            <person name="Lapidus A."/>
            <person name="Cheng J.-F."/>
            <person name="Bruce D."/>
            <person name="Goodwin L."/>
            <person name="Pitluck S."/>
            <person name="Chertkov O."/>
            <person name="Brettin T."/>
            <person name="Detter J.C."/>
            <person name="Han C."/>
            <person name="Land M.L."/>
            <person name="Hauser L."/>
            <person name="Kyrpides N."/>
            <person name="Mikhailova N."/>
            <person name="Muyzer G."/>
            <person name="Woyke T."/>
        </authorList>
    </citation>
    <scope>NUCLEOTIDE SEQUENCE [LARGE SCALE GENOMIC DNA]</scope>
    <source>
        <strain evidence="2">ASO3-1</strain>
    </source>
</reference>
<dbReference type="Pfam" id="PF00563">
    <property type="entry name" value="EAL"/>
    <property type="match status" value="1"/>
</dbReference>
<dbReference type="PANTHER" id="PTHR33525">
    <property type="match status" value="1"/>
</dbReference>
<dbReference type="InterPro" id="IPR014408">
    <property type="entry name" value="dGMP_Pdiesterase_EAL/HD-GYP"/>
</dbReference>
<evidence type="ECO:0000313" key="3">
    <source>
        <dbReference type="Proteomes" id="UP000005496"/>
    </source>
</evidence>
<dbReference type="Gene3D" id="3.20.20.450">
    <property type="entry name" value="EAL domain"/>
    <property type="match status" value="1"/>
</dbReference>
<protein>
    <submittedName>
        <fullName evidence="2">Diguanylate phosphodiesterase</fullName>
    </submittedName>
</protein>
<dbReference type="EMBL" id="ACJN02000003">
    <property type="protein sequence ID" value="EFI33631.1"/>
    <property type="molecule type" value="Genomic_DNA"/>
</dbReference>
<dbReference type="SUPFAM" id="SSF141868">
    <property type="entry name" value="EAL domain-like"/>
    <property type="match status" value="1"/>
</dbReference>